<dbReference type="GO" id="GO:0016405">
    <property type="term" value="F:CoA-ligase activity"/>
    <property type="evidence" value="ECO:0007669"/>
    <property type="project" value="TreeGrafter"/>
</dbReference>
<feature type="domain" description="AMP-dependent synthetase/ligase" evidence="3">
    <location>
        <begin position="756"/>
        <end position="1127"/>
    </location>
</feature>
<organism evidence="5 6">
    <name type="scientific">Leishmania donovani</name>
    <dbReference type="NCBI Taxonomy" id="5661"/>
    <lineage>
        <taxon>Eukaryota</taxon>
        <taxon>Discoba</taxon>
        <taxon>Euglenozoa</taxon>
        <taxon>Kinetoplastea</taxon>
        <taxon>Metakinetoplastina</taxon>
        <taxon>Trypanosomatida</taxon>
        <taxon>Trypanosomatidae</taxon>
        <taxon>Leishmaniinae</taxon>
        <taxon>Leishmania</taxon>
    </lineage>
</organism>
<dbReference type="CDD" id="cd05911">
    <property type="entry name" value="Firefly_Luc_like"/>
    <property type="match status" value="2"/>
</dbReference>
<keyword evidence="2" id="KW-0436">Ligase</keyword>
<feature type="domain" description="AMP-binding enzyme C-terminal" evidence="4">
    <location>
        <begin position="1177"/>
        <end position="1259"/>
    </location>
</feature>
<feature type="domain" description="AMP-binding enzyme C-terminal" evidence="4">
    <location>
        <begin position="573"/>
        <end position="655"/>
    </location>
</feature>
<dbReference type="VEuPathDB" id="TriTrypDB:LdBPK_190940.1"/>
<dbReference type="VEuPathDB" id="TriTrypDB:LDHU3_19.1170"/>
<dbReference type="InterPro" id="IPR042099">
    <property type="entry name" value="ANL_N_sf"/>
</dbReference>
<gene>
    <name evidence="5" type="ORF">CGC21_19105</name>
</gene>
<protein>
    <submittedName>
        <fullName evidence="5">AMP-binding enzyme family protein</fullName>
    </submittedName>
</protein>
<evidence type="ECO:0000259" key="4">
    <source>
        <dbReference type="Pfam" id="PF13193"/>
    </source>
</evidence>
<dbReference type="SUPFAM" id="SSF56801">
    <property type="entry name" value="Acetyl-CoA synthetase-like"/>
    <property type="match status" value="2"/>
</dbReference>
<evidence type="ECO:0000313" key="6">
    <source>
        <dbReference type="Proteomes" id="UP000318447"/>
    </source>
</evidence>
<dbReference type="VEuPathDB" id="TriTrypDB:LdCL_190014800"/>
<dbReference type="FunFam" id="3.40.50.12780:FF:000003">
    <property type="entry name" value="Long-chain-fatty-acid--CoA ligase FadD"/>
    <property type="match status" value="2"/>
</dbReference>
<reference evidence="6" key="1">
    <citation type="submission" date="2019-02" db="EMBL/GenBank/DDBJ databases">
        <title>FDA dAtabase for Regulatory Grade micrObial Sequences (FDA-ARGOS): Supporting development and validation of Infectious Disease Dx tests.</title>
        <authorList>
            <person name="Duncan R."/>
            <person name="Fisher C."/>
            <person name="Tallon L."/>
            <person name="Sadzewicz L."/>
            <person name="Sengamalay N."/>
            <person name="Ott S."/>
            <person name="Godinez A."/>
            <person name="Nagaraj S."/>
            <person name="Vavikolanu K."/>
            <person name="Nadendla S."/>
            <person name="Aluvathingal J."/>
            <person name="Sichtig H."/>
        </authorList>
    </citation>
    <scope>NUCLEOTIDE SEQUENCE [LARGE SCALE GENOMIC DNA]</scope>
    <source>
        <strain evidence="6">FDAARGOS_361</strain>
    </source>
</reference>
<evidence type="ECO:0000259" key="3">
    <source>
        <dbReference type="Pfam" id="PF00501"/>
    </source>
</evidence>
<comment type="caution">
    <text evidence="5">The sequence shown here is derived from an EMBL/GenBank/DDBJ whole genome shotgun (WGS) entry which is preliminary data.</text>
</comment>
<dbReference type="InterPro" id="IPR020845">
    <property type="entry name" value="AMP-binding_CS"/>
</dbReference>
<dbReference type="PROSITE" id="PS00455">
    <property type="entry name" value="AMP_BINDING"/>
    <property type="match status" value="2"/>
</dbReference>
<dbReference type="InterPro" id="IPR025110">
    <property type="entry name" value="AMP-bd_C"/>
</dbReference>
<evidence type="ECO:0000256" key="2">
    <source>
        <dbReference type="ARBA" id="ARBA00022598"/>
    </source>
</evidence>
<dbReference type="Pfam" id="PF00501">
    <property type="entry name" value="AMP-binding"/>
    <property type="match status" value="2"/>
</dbReference>
<comment type="similarity">
    <text evidence="1">Belongs to the ATP-dependent AMP-binding enzyme family.</text>
</comment>
<dbReference type="Gene3D" id="3.40.50.12780">
    <property type="entry name" value="N-terminal domain of ligase-like"/>
    <property type="match status" value="2"/>
</dbReference>
<dbReference type="Gene3D" id="3.30.300.30">
    <property type="match status" value="2"/>
</dbReference>
<dbReference type="InterPro" id="IPR000873">
    <property type="entry name" value="AMP-dep_synth/lig_dom"/>
</dbReference>
<name>A0A504XY31_LEIDO</name>
<evidence type="ECO:0000256" key="1">
    <source>
        <dbReference type="ARBA" id="ARBA00006432"/>
    </source>
</evidence>
<dbReference type="Proteomes" id="UP000318447">
    <property type="component" value="Unassembled WGS sequence"/>
</dbReference>
<feature type="domain" description="AMP-dependent synthetase/ligase" evidence="3">
    <location>
        <begin position="152"/>
        <end position="523"/>
    </location>
</feature>
<dbReference type="Pfam" id="PF13193">
    <property type="entry name" value="AMP-binding_C"/>
    <property type="match status" value="2"/>
</dbReference>
<proteinExistence type="inferred from homology"/>
<dbReference type="InterPro" id="IPR045851">
    <property type="entry name" value="AMP-bd_C_sf"/>
</dbReference>
<dbReference type="PANTHER" id="PTHR24096">
    <property type="entry name" value="LONG-CHAIN-FATTY-ACID--COA LIGASE"/>
    <property type="match status" value="1"/>
</dbReference>
<dbReference type="PANTHER" id="PTHR24096:SF149">
    <property type="entry name" value="AMP-BINDING DOMAIN-CONTAINING PROTEIN-RELATED"/>
    <property type="match status" value="1"/>
</dbReference>
<dbReference type="EMBL" id="RHLC01000027">
    <property type="protein sequence ID" value="TPP50970.1"/>
    <property type="molecule type" value="Genomic_DNA"/>
</dbReference>
<sequence>MFRFAAPKCQAAAIAVCTMHVRYNSGKSPADVSEPKEDLSRPKAMFPSCARRLWAAGTVSRLGTTSSADISPPLRATSAAAYMRKVNRRSATSGFACGLAAPVGLHQPRRWYFMSTAAPRAAEDMRIYKSKLPSVMDKVNRETTLYGYLMKRMAAADPKKIAAVQAETGKTLTYPELMKATEHAAKALHQHGVRKGDVVCLCMLNTIVYGPLVYGTLRLGAIASTVNAVATASTLAYHFKANGAKVVLGMHFFQKQLAEAVALVEQETGRKVQVLYPEEFFKTDAPEIPADYDGLKGATPNDTVAILFSSGTTGMPKGVQLTNRALIACSEQSASAFGVGSQDTAVTVLPLFHVFGFTACMNCMFAYAATQVVMSKYSVEDYVRAIEKYKATVNLVAPPILISLVKNADKVKRHDLSSLKRFCSSSAPLGADVVDTVEQLIPGCAVTQGYGMTEMAPTVTAPLWGQRCTPGCCGSLIPDTELRIVKVDDSQQSGTDKSCGIDAEPGAEGEVWVRGPQMMKGYLRDEDTAMCMQDGWYRTGDIGRMLETDELMITDRLKELIKYKGFQVSPASLEALLLTHPWVKDCVVIGVPDPRDVSFENPRALVVLQPSVSPEDAVRASDELYRFVMISMPPHKRLHGGVRVVDEIPRNAAGKVMRRQVRQDEVALLKGQNSDSGAPETTKEGTATTTTAAATTSGFACGLAAPVGLHQPRRWYFMSTAAPRAAEDMRIYKSKLPSVMDKVNRETTLYGYLMKRMAAADPKKIAAVQAETGKTLTYPELMKATEHAAKALHQHGVRKGDVVCLCMLNTIVYGPLVYGTLRLGAIASTVNAVATASTLAYHFKANGAKVVLGMHFFQKQLAEAVALVEQETGRKVQVLYPEEFFKTDAPEIPADYDGLKGATPNDTVAILFSSGTTGMPKGVQLTNRALIACSEQSASAFGVGSQDTAVTVLPLFHVFGFTACMNCMFAYAATQVVMSKYSVEDYVRAIEKYKATVNLVAPPILISLVKNADKVKRHDLSSLKRFCSSSAPLGADVVDTVEQLIPGCAVTQGYGMTEMAPTVTAPLWGQRCTPGCCGSLIPDTELRIVKVDDSQQSGADKSCGIDAEPGAEGEVWVRGPQMMKGYLRDEDTAMCMQDGWYRTGDIGRMLETDELMITDRLKELIKYKGFQVSPASLEALLLTHPWVKDCVVIGVPDPRDVSFENPRALVVLQPSVSPEDAVRASDELYRFVMISMPPHKRLHGGVRVVDEIPRNAAGKVMRRQVRQDEVALLKGQNSDSGEGK</sequence>
<accession>A0A504XY31</accession>
<evidence type="ECO:0000313" key="5">
    <source>
        <dbReference type="EMBL" id="TPP50970.1"/>
    </source>
</evidence>